<reference evidence="3 4" key="1">
    <citation type="journal article" date="2013" name="Int. J. Syst. Evol. Microbiol.">
        <title>Marinicauda pacifica gen. nov., sp. nov., a prosthecate alphaproteobacterium of the family Hyphomonadaceae isolated from deep seawater.</title>
        <authorList>
            <person name="Zhang X.Y."/>
            <person name="Li G.W."/>
            <person name="Wang C.S."/>
            <person name="Zhang Y.J."/>
            <person name="Xu X.W."/>
            <person name="Li H."/>
            <person name="Liu A."/>
            <person name="Liu C."/>
            <person name="Xie B.B."/>
            <person name="Qin Q.L."/>
            <person name="Xu Z."/>
            <person name="Chen X.L."/>
            <person name="Zhou B.C."/>
            <person name="Zhang Y.Z."/>
        </authorList>
    </citation>
    <scope>NUCLEOTIDE SEQUENCE [LARGE SCALE GENOMIC DNA]</scope>
    <source>
        <strain evidence="3 4">P-1 km-3</strain>
    </source>
</reference>
<dbReference type="Proteomes" id="UP000305451">
    <property type="component" value="Unassembled WGS sequence"/>
</dbReference>
<dbReference type="InterPro" id="IPR019734">
    <property type="entry name" value="TPR_rpt"/>
</dbReference>
<comment type="caution">
    <text evidence="3">The sequence shown here is derived from an EMBL/GenBank/DDBJ whole genome shotgun (WGS) entry which is preliminary data.</text>
</comment>
<dbReference type="SUPFAM" id="SSF48452">
    <property type="entry name" value="TPR-like"/>
    <property type="match status" value="1"/>
</dbReference>
<name>A0A4S2H9F1_9PROT</name>
<dbReference type="RefSeq" id="WP_135945325.1">
    <property type="nucleotide sequence ID" value="NZ_BMEI01000003.1"/>
</dbReference>
<dbReference type="EMBL" id="SRXV01000003">
    <property type="protein sequence ID" value="TGY92191.1"/>
    <property type="molecule type" value="Genomic_DNA"/>
</dbReference>
<dbReference type="AlphaFoldDB" id="A0A4S2H9F1"/>
<dbReference type="Pfam" id="PF13432">
    <property type="entry name" value="TPR_16"/>
    <property type="match status" value="2"/>
</dbReference>
<dbReference type="Gene3D" id="1.25.40.10">
    <property type="entry name" value="Tetratricopeptide repeat domain"/>
    <property type="match status" value="1"/>
</dbReference>
<evidence type="ECO:0000313" key="3">
    <source>
        <dbReference type="EMBL" id="TGY92191.1"/>
    </source>
</evidence>
<accession>A0A4S2H9F1</accession>
<protein>
    <submittedName>
        <fullName evidence="3">Tetratricopeptide repeat protein</fullName>
    </submittedName>
</protein>
<keyword evidence="1" id="KW-0802">TPR repeat</keyword>
<proteinExistence type="predicted"/>
<dbReference type="PROSITE" id="PS50005">
    <property type="entry name" value="TPR"/>
    <property type="match status" value="1"/>
</dbReference>
<feature type="repeat" description="TPR" evidence="1">
    <location>
        <begin position="114"/>
        <end position="147"/>
    </location>
</feature>
<dbReference type="OrthoDB" id="9815010at2"/>
<gene>
    <name evidence="3" type="ORF">E5162_11065</name>
</gene>
<feature type="region of interest" description="Disordered" evidence="2">
    <location>
        <begin position="17"/>
        <end position="60"/>
    </location>
</feature>
<sequence>MIWLAAFLLIQTPALPGDAASSSNAVQDELDLSQGRDRERPEARLDRRLEDLRNAETEQAAEPIAEEIRSMWRQSGGATANLLLARGQEAREAGDLTTAARQFTHLRRLEPEFADAWLASAQIAASQGDWPFALEAVERAIALEPRRFDAYALLGRALEQAEAWPAAQAAYEEALRVYPLMPAARAGLARVERQLSGRAL</sequence>
<feature type="compositionally biased region" description="Basic and acidic residues" evidence="2">
    <location>
        <begin position="34"/>
        <end position="56"/>
    </location>
</feature>
<evidence type="ECO:0000313" key="4">
    <source>
        <dbReference type="Proteomes" id="UP000305451"/>
    </source>
</evidence>
<evidence type="ECO:0000256" key="1">
    <source>
        <dbReference type="PROSITE-ProRule" id="PRU00339"/>
    </source>
</evidence>
<keyword evidence="4" id="KW-1185">Reference proteome</keyword>
<evidence type="ECO:0000256" key="2">
    <source>
        <dbReference type="SAM" id="MobiDB-lite"/>
    </source>
</evidence>
<dbReference type="InterPro" id="IPR011990">
    <property type="entry name" value="TPR-like_helical_dom_sf"/>
</dbReference>
<organism evidence="3 4">
    <name type="scientific">Marinicauda pacifica</name>
    <dbReference type="NCBI Taxonomy" id="1133559"/>
    <lineage>
        <taxon>Bacteria</taxon>
        <taxon>Pseudomonadati</taxon>
        <taxon>Pseudomonadota</taxon>
        <taxon>Alphaproteobacteria</taxon>
        <taxon>Maricaulales</taxon>
        <taxon>Maricaulaceae</taxon>
        <taxon>Marinicauda</taxon>
    </lineage>
</organism>
<dbReference type="SMART" id="SM00028">
    <property type="entry name" value="TPR"/>
    <property type="match status" value="3"/>
</dbReference>